<keyword evidence="1" id="KW-0805">Transcription regulation</keyword>
<dbReference type="InterPro" id="IPR036390">
    <property type="entry name" value="WH_DNA-bd_sf"/>
</dbReference>
<evidence type="ECO:0000256" key="3">
    <source>
        <dbReference type="ARBA" id="ARBA00023163"/>
    </source>
</evidence>
<dbReference type="InterPro" id="IPR036388">
    <property type="entry name" value="WH-like_DNA-bd_sf"/>
</dbReference>
<dbReference type="SMART" id="SM00346">
    <property type="entry name" value="HTH_ICLR"/>
    <property type="match status" value="1"/>
</dbReference>
<keyword evidence="7" id="KW-1185">Reference proteome</keyword>
<dbReference type="Gene3D" id="1.10.10.10">
    <property type="entry name" value="Winged helix-like DNA-binding domain superfamily/Winged helix DNA-binding domain"/>
    <property type="match status" value="1"/>
</dbReference>
<dbReference type="RefSeq" id="WP_147927864.1">
    <property type="nucleotide sequence ID" value="NZ_VKAC01000012.1"/>
</dbReference>
<dbReference type="PROSITE" id="PS51077">
    <property type="entry name" value="HTH_ICLR"/>
    <property type="match status" value="1"/>
</dbReference>
<dbReference type="Proteomes" id="UP000321234">
    <property type="component" value="Unassembled WGS sequence"/>
</dbReference>
<organism evidence="6 7">
    <name type="scientific">Quadrisphaera setariae</name>
    <dbReference type="NCBI Taxonomy" id="2593304"/>
    <lineage>
        <taxon>Bacteria</taxon>
        <taxon>Bacillati</taxon>
        <taxon>Actinomycetota</taxon>
        <taxon>Actinomycetes</taxon>
        <taxon>Kineosporiales</taxon>
        <taxon>Kineosporiaceae</taxon>
        <taxon>Quadrisphaera</taxon>
    </lineage>
</organism>
<protein>
    <submittedName>
        <fullName evidence="6">Helix-turn-helix domain-containing protein</fullName>
    </submittedName>
</protein>
<dbReference type="InterPro" id="IPR050707">
    <property type="entry name" value="HTH_MetabolicPath_Reg"/>
</dbReference>
<accession>A0A5C8Z3R9</accession>
<evidence type="ECO:0000256" key="2">
    <source>
        <dbReference type="ARBA" id="ARBA00023125"/>
    </source>
</evidence>
<name>A0A5C8Z3R9_9ACTN</name>
<dbReference type="OrthoDB" id="5242615at2"/>
<keyword evidence="3" id="KW-0804">Transcription</keyword>
<dbReference type="EMBL" id="VKAC01000012">
    <property type="protein sequence ID" value="TXR52742.1"/>
    <property type="molecule type" value="Genomic_DNA"/>
</dbReference>
<dbReference type="Pfam" id="PF09339">
    <property type="entry name" value="HTH_IclR"/>
    <property type="match status" value="1"/>
</dbReference>
<evidence type="ECO:0000313" key="7">
    <source>
        <dbReference type="Proteomes" id="UP000321234"/>
    </source>
</evidence>
<dbReference type="SUPFAM" id="SSF46785">
    <property type="entry name" value="Winged helix' DNA-binding domain"/>
    <property type="match status" value="1"/>
</dbReference>
<keyword evidence="2" id="KW-0238">DNA-binding</keyword>
<evidence type="ECO:0000259" key="4">
    <source>
        <dbReference type="PROSITE" id="PS51077"/>
    </source>
</evidence>
<dbReference type="PANTHER" id="PTHR30136:SF24">
    <property type="entry name" value="HTH-TYPE TRANSCRIPTIONAL REPRESSOR ALLR"/>
    <property type="match status" value="1"/>
</dbReference>
<dbReference type="AlphaFoldDB" id="A0A5C8Z3R9"/>
<feature type="domain" description="HTH iclR-type" evidence="4">
    <location>
        <begin position="11"/>
        <end position="73"/>
    </location>
</feature>
<dbReference type="InterPro" id="IPR014757">
    <property type="entry name" value="Tscrpt_reg_IclR_C"/>
</dbReference>
<evidence type="ECO:0000259" key="5">
    <source>
        <dbReference type="PROSITE" id="PS51078"/>
    </source>
</evidence>
<dbReference type="PANTHER" id="PTHR30136">
    <property type="entry name" value="HELIX-TURN-HELIX TRANSCRIPTIONAL REGULATOR, ICLR FAMILY"/>
    <property type="match status" value="1"/>
</dbReference>
<dbReference type="InterPro" id="IPR005471">
    <property type="entry name" value="Tscrpt_reg_IclR_N"/>
</dbReference>
<proteinExistence type="predicted"/>
<evidence type="ECO:0000256" key="1">
    <source>
        <dbReference type="ARBA" id="ARBA00023015"/>
    </source>
</evidence>
<dbReference type="GO" id="GO:0003677">
    <property type="term" value="F:DNA binding"/>
    <property type="evidence" value="ECO:0007669"/>
    <property type="project" value="UniProtKB-KW"/>
</dbReference>
<dbReference type="InterPro" id="IPR029016">
    <property type="entry name" value="GAF-like_dom_sf"/>
</dbReference>
<dbReference type="Pfam" id="PF01614">
    <property type="entry name" value="IclR_C"/>
    <property type="match status" value="1"/>
</dbReference>
<dbReference type="GO" id="GO:0003700">
    <property type="term" value="F:DNA-binding transcription factor activity"/>
    <property type="evidence" value="ECO:0007669"/>
    <property type="project" value="TreeGrafter"/>
</dbReference>
<dbReference type="SUPFAM" id="SSF55781">
    <property type="entry name" value="GAF domain-like"/>
    <property type="match status" value="1"/>
</dbReference>
<reference evidence="6 7" key="1">
    <citation type="submission" date="2019-07" db="EMBL/GenBank/DDBJ databases">
        <title>Quadrisphaera sp. strain DD2A genome sequencing and assembly.</title>
        <authorList>
            <person name="Kim I."/>
        </authorList>
    </citation>
    <scope>NUCLEOTIDE SEQUENCE [LARGE SCALE GENOMIC DNA]</scope>
    <source>
        <strain evidence="6 7">DD2A</strain>
    </source>
</reference>
<dbReference type="Gene3D" id="3.30.450.40">
    <property type="match status" value="1"/>
</dbReference>
<feature type="domain" description="IclR-ED" evidence="5">
    <location>
        <begin position="67"/>
        <end position="246"/>
    </location>
</feature>
<gene>
    <name evidence="6" type="ORF">FMM08_18520</name>
</gene>
<dbReference type="GO" id="GO:0045892">
    <property type="term" value="P:negative regulation of DNA-templated transcription"/>
    <property type="evidence" value="ECO:0007669"/>
    <property type="project" value="TreeGrafter"/>
</dbReference>
<sequence>MSDRGLTGRQPGAVQNALAVLEVVAHAGAGVTAKEVGELAHLPPATTYRLLNLLVGEEYLIRMPDLRGFALGRRAAALTGAAPEPRLSRAARDELRRLRGSLRVGVHLVVFGPTALRCADVDPELPLRDPALLERHLHAGAAGRLLLADQPDWREVHPPSRLVRLTASTAVRPHQLQARLDETAERGWAAQTGEVHDDVSCLAAPVRGADGALVAAVVLSAPRPRPPVDHLDAARGCAAALEPLLA</sequence>
<evidence type="ECO:0000313" key="6">
    <source>
        <dbReference type="EMBL" id="TXR52742.1"/>
    </source>
</evidence>
<dbReference type="PROSITE" id="PS51078">
    <property type="entry name" value="ICLR_ED"/>
    <property type="match status" value="1"/>
</dbReference>
<comment type="caution">
    <text evidence="6">The sequence shown here is derived from an EMBL/GenBank/DDBJ whole genome shotgun (WGS) entry which is preliminary data.</text>
</comment>